<keyword evidence="2" id="KW-1185">Reference proteome</keyword>
<name>A0A126UYW0_9RHOB</name>
<gene>
    <name evidence="1" type="ORF">RC74_07135</name>
</gene>
<dbReference type="KEGG" id="hat:RC74_07135"/>
<dbReference type="Proteomes" id="UP000070371">
    <property type="component" value="Chromosome"/>
</dbReference>
<evidence type="ECO:0000313" key="1">
    <source>
        <dbReference type="EMBL" id="AML51077.1"/>
    </source>
</evidence>
<protein>
    <submittedName>
        <fullName evidence="1">Uncharacterized protein</fullName>
    </submittedName>
</protein>
<reference evidence="1 2" key="1">
    <citation type="submission" date="2016-02" db="EMBL/GenBank/DDBJ databases">
        <title>Complete genome sequence of Halocynthiibacter arcticus PAMC 20958t from arctic marine sediment.</title>
        <authorList>
            <person name="Lee Y.M."/>
            <person name="Baek K."/>
            <person name="Lee H.K."/>
            <person name="Shin S.C."/>
        </authorList>
    </citation>
    <scope>NUCLEOTIDE SEQUENCE [LARGE SCALE GENOMIC DNA]</scope>
    <source>
        <strain evidence="1">PAMC 20958</strain>
    </source>
</reference>
<dbReference type="EMBL" id="CP014327">
    <property type="protein sequence ID" value="AML51077.1"/>
    <property type="molecule type" value="Genomic_DNA"/>
</dbReference>
<dbReference type="AlphaFoldDB" id="A0A126UYW0"/>
<dbReference type="STRING" id="1579316.RC74_07135"/>
<dbReference type="RefSeq" id="WP_039003253.1">
    <property type="nucleotide sequence ID" value="NZ_CP014327.1"/>
</dbReference>
<proteinExistence type="predicted"/>
<sequence>MAQRTEIHRVYTRKTKELASLYPFVFSVENALRHSAAEHYSNVFGGNAWWTIIRDAVDNGKDESDFSPNRAGNKTIKGTAVTPKFVKQLFYNFSNLSSSQRRSIQGANVVDEIYFCFPLGGLVYLIEADWNLSRGIFCGDEQLNQPLNKRDMLNWFRILLAARNELFHSKAIGDLAKVSRACEAILDKLGFHLGDFDDCLAATQCKRTSSVTARASRHVVPPYV</sequence>
<accession>A0A126UYW0</accession>
<organism evidence="1 2">
    <name type="scientific">Falsihalocynthiibacter arcticus</name>
    <dbReference type="NCBI Taxonomy" id="1579316"/>
    <lineage>
        <taxon>Bacteria</taxon>
        <taxon>Pseudomonadati</taxon>
        <taxon>Pseudomonadota</taxon>
        <taxon>Alphaproteobacteria</taxon>
        <taxon>Rhodobacterales</taxon>
        <taxon>Roseobacteraceae</taxon>
        <taxon>Falsihalocynthiibacter</taxon>
    </lineage>
</organism>
<evidence type="ECO:0000313" key="2">
    <source>
        <dbReference type="Proteomes" id="UP000070371"/>
    </source>
</evidence>
<dbReference type="OrthoDB" id="8410321at2"/>